<reference evidence="1" key="1">
    <citation type="submission" date="2021-06" db="EMBL/GenBank/DDBJ databases">
        <authorList>
            <person name="Kallberg Y."/>
            <person name="Tangrot J."/>
            <person name="Rosling A."/>
        </authorList>
    </citation>
    <scope>NUCLEOTIDE SEQUENCE</scope>
    <source>
        <strain evidence="1">CL356</strain>
    </source>
</reference>
<feature type="non-terminal residue" evidence="1">
    <location>
        <position position="1"/>
    </location>
</feature>
<protein>
    <submittedName>
        <fullName evidence="1">176_t:CDS:1</fullName>
    </submittedName>
</protein>
<name>A0ACA9P7M3_9GLOM</name>
<gene>
    <name evidence="1" type="ORF">ACOLOM_LOCUS9980</name>
</gene>
<organism evidence="1 2">
    <name type="scientific">Acaulospora colombiana</name>
    <dbReference type="NCBI Taxonomy" id="27376"/>
    <lineage>
        <taxon>Eukaryota</taxon>
        <taxon>Fungi</taxon>
        <taxon>Fungi incertae sedis</taxon>
        <taxon>Mucoromycota</taxon>
        <taxon>Glomeromycotina</taxon>
        <taxon>Glomeromycetes</taxon>
        <taxon>Diversisporales</taxon>
        <taxon>Acaulosporaceae</taxon>
        <taxon>Acaulospora</taxon>
    </lineage>
</organism>
<proteinExistence type="predicted"/>
<accession>A0ACA9P7M3</accession>
<dbReference type="Proteomes" id="UP000789525">
    <property type="component" value="Unassembled WGS sequence"/>
</dbReference>
<comment type="caution">
    <text evidence="1">The sequence shown here is derived from an EMBL/GenBank/DDBJ whole genome shotgun (WGS) entry which is preliminary data.</text>
</comment>
<evidence type="ECO:0000313" key="1">
    <source>
        <dbReference type="EMBL" id="CAG8694649.1"/>
    </source>
</evidence>
<keyword evidence="2" id="KW-1185">Reference proteome</keyword>
<feature type="non-terminal residue" evidence="1">
    <location>
        <position position="447"/>
    </location>
</feature>
<sequence length="447" mass="49398">LVSKSRSTKDMIQIFVKTINGKTHVIRVATDETVADIKDRVQKIDGSPVSRQRLLYTGKQLCDEMTLADYEVQRDSTLHVNLRLRGGGNIFSIFSDDPFCGSSSKKKASSFSTSTNNQQHYYSPVTPSQNSFYTPTTYKSSYNSSQYSSVTHANKTASTNRYSNNTSSLYLNSHSLSGSTTSQSPYTSRVTSSTLSTSTRNSTSSHANKTVLTLTPPQSPTQNSVGLRTNRTISSCSHVNKTSSTLTPPQSPARSSVRTISPTSTATRSSSNHRSTPTTNTYTTSHNSLNSSGTLRLHNSSVHNSGISRVTKTAPHLTPTATKNIRSSSNLANSGSISLNVVPHHSVALTKSLTLDYGISRTTNSQWYMVKLYLALPSDLFAPQYDYDFTYELDDQELHTRGHKIYRRPYGFMRFALNVKDKYPGGNAWLGDRDKRRGTTTIPKEWL</sequence>
<evidence type="ECO:0000313" key="2">
    <source>
        <dbReference type="Proteomes" id="UP000789525"/>
    </source>
</evidence>
<dbReference type="EMBL" id="CAJVPT010030509">
    <property type="protein sequence ID" value="CAG8694649.1"/>
    <property type="molecule type" value="Genomic_DNA"/>
</dbReference>